<accession>A0A6A5ZIH7</accession>
<keyword evidence="1 5" id="KW-0808">Transferase</keyword>
<dbReference type="InterPro" id="IPR016181">
    <property type="entry name" value="Acyl_CoA_acyltransferase"/>
</dbReference>
<evidence type="ECO:0000256" key="2">
    <source>
        <dbReference type="ARBA" id="ARBA00023315"/>
    </source>
</evidence>
<evidence type="ECO:0000256" key="1">
    <source>
        <dbReference type="ARBA" id="ARBA00022679"/>
    </source>
</evidence>
<dbReference type="PROSITE" id="PS51186">
    <property type="entry name" value="GNAT"/>
    <property type="match status" value="1"/>
</dbReference>
<dbReference type="InterPro" id="IPR000182">
    <property type="entry name" value="GNAT_dom"/>
</dbReference>
<gene>
    <name evidence="5" type="ORF">BDV96DRAFT_567363</name>
</gene>
<feature type="domain" description="N-acetyltransferase" evidence="4">
    <location>
        <begin position="79"/>
        <end position="226"/>
    </location>
</feature>
<dbReference type="PANTHER" id="PTHR43792">
    <property type="entry name" value="GNAT FAMILY, PUTATIVE (AFU_ORTHOLOGUE AFUA_3G00765)-RELATED-RELATED"/>
    <property type="match status" value="1"/>
</dbReference>
<protein>
    <submittedName>
        <fullName evidence="5">Acyl-CoA N-acyltransferase</fullName>
    </submittedName>
</protein>
<dbReference type="Pfam" id="PF00583">
    <property type="entry name" value="Acetyltransf_1"/>
    <property type="match status" value="1"/>
</dbReference>
<keyword evidence="6" id="KW-1185">Reference proteome</keyword>
<evidence type="ECO:0000313" key="6">
    <source>
        <dbReference type="Proteomes" id="UP000799770"/>
    </source>
</evidence>
<dbReference type="Proteomes" id="UP000799770">
    <property type="component" value="Unassembled WGS sequence"/>
</dbReference>
<evidence type="ECO:0000313" key="5">
    <source>
        <dbReference type="EMBL" id="KAF2119322.1"/>
    </source>
</evidence>
<evidence type="ECO:0000259" key="4">
    <source>
        <dbReference type="PROSITE" id="PS51186"/>
    </source>
</evidence>
<organism evidence="5 6">
    <name type="scientific">Lophiotrema nucula</name>
    <dbReference type="NCBI Taxonomy" id="690887"/>
    <lineage>
        <taxon>Eukaryota</taxon>
        <taxon>Fungi</taxon>
        <taxon>Dikarya</taxon>
        <taxon>Ascomycota</taxon>
        <taxon>Pezizomycotina</taxon>
        <taxon>Dothideomycetes</taxon>
        <taxon>Pleosporomycetidae</taxon>
        <taxon>Pleosporales</taxon>
        <taxon>Lophiotremataceae</taxon>
        <taxon>Lophiotrema</taxon>
    </lineage>
</organism>
<dbReference type="Gene3D" id="3.40.630.30">
    <property type="match status" value="1"/>
</dbReference>
<dbReference type="AlphaFoldDB" id="A0A6A5ZIH7"/>
<reference evidence="5" key="1">
    <citation type="journal article" date="2020" name="Stud. Mycol.">
        <title>101 Dothideomycetes genomes: a test case for predicting lifestyles and emergence of pathogens.</title>
        <authorList>
            <person name="Haridas S."/>
            <person name="Albert R."/>
            <person name="Binder M."/>
            <person name="Bloem J."/>
            <person name="Labutti K."/>
            <person name="Salamov A."/>
            <person name="Andreopoulos B."/>
            <person name="Baker S."/>
            <person name="Barry K."/>
            <person name="Bills G."/>
            <person name="Bluhm B."/>
            <person name="Cannon C."/>
            <person name="Castanera R."/>
            <person name="Culley D."/>
            <person name="Daum C."/>
            <person name="Ezra D."/>
            <person name="Gonzalez J."/>
            <person name="Henrissat B."/>
            <person name="Kuo A."/>
            <person name="Liang C."/>
            <person name="Lipzen A."/>
            <person name="Lutzoni F."/>
            <person name="Magnuson J."/>
            <person name="Mondo S."/>
            <person name="Nolan M."/>
            <person name="Ohm R."/>
            <person name="Pangilinan J."/>
            <person name="Park H.-J."/>
            <person name="Ramirez L."/>
            <person name="Alfaro M."/>
            <person name="Sun H."/>
            <person name="Tritt A."/>
            <person name="Yoshinaga Y."/>
            <person name="Zwiers L.-H."/>
            <person name="Turgeon B."/>
            <person name="Goodwin S."/>
            <person name="Spatafora J."/>
            <person name="Crous P."/>
            <person name="Grigoriev I."/>
        </authorList>
    </citation>
    <scope>NUCLEOTIDE SEQUENCE</scope>
    <source>
        <strain evidence="5">CBS 627.86</strain>
    </source>
</reference>
<proteinExistence type="inferred from homology"/>
<dbReference type="CDD" id="cd04301">
    <property type="entry name" value="NAT_SF"/>
    <property type="match status" value="1"/>
</dbReference>
<dbReference type="OrthoDB" id="64477at2759"/>
<comment type="similarity">
    <text evidence="3">Belongs to the acetyltransferase family. RimJ subfamily.</text>
</comment>
<dbReference type="InterPro" id="IPR051531">
    <property type="entry name" value="N-acetyltransferase"/>
</dbReference>
<name>A0A6A5ZIH7_9PLEO</name>
<dbReference type="SUPFAM" id="SSF55729">
    <property type="entry name" value="Acyl-CoA N-acyltransferases (Nat)"/>
    <property type="match status" value="1"/>
</dbReference>
<dbReference type="PANTHER" id="PTHR43792:SF8">
    <property type="entry name" value="[RIBOSOMAL PROTEIN US5]-ALANINE N-ACETYLTRANSFERASE"/>
    <property type="match status" value="1"/>
</dbReference>
<sequence length="244" mass="27837">MPLSIDPFRSERLIYRAVRAPEDNALFDALTDDRFGYMNSNASNIKLPGAKDARDHQKQVAEKALLGAVICLQPQPTLTTMKQKSEAVGEGEIGAELAQRVEIEKIKDEDGKKTIKQEVKKEERYGSAIGQITLKALPAAMAHHRSTEIAIDILPEYQGKGYGSEAITWVLDYAFRRAGLHRVEVRAFAWNEGAVRLYEKLGFAFEGRKREALWHEGKWWDGVEFGMLESEWWDRQRGKERMKE</sequence>
<evidence type="ECO:0000256" key="3">
    <source>
        <dbReference type="ARBA" id="ARBA00038502"/>
    </source>
</evidence>
<keyword evidence="2 5" id="KW-0012">Acyltransferase</keyword>
<dbReference type="GO" id="GO:0016747">
    <property type="term" value="F:acyltransferase activity, transferring groups other than amino-acyl groups"/>
    <property type="evidence" value="ECO:0007669"/>
    <property type="project" value="InterPro"/>
</dbReference>
<dbReference type="EMBL" id="ML977315">
    <property type="protein sequence ID" value="KAF2119322.1"/>
    <property type="molecule type" value="Genomic_DNA"/>
</dbReference>